<dbReference type="SUPFAM" id="SSF48013">
    <property type="entry name" value="NusB-like"/>
    <property type="match status" value="1"/>
</dbReference>
<dbReference type="RefSeq" id="WP_072874188.1">
    <property type="nucleotide sequence ID" value="NZ_FRAF01000013.1"/>
</dbReference>
<evidence type="ECO:0000313" key="8">
    <source>
        <dbReference type="EMBL" id="SHK39666.1"/>
    </source>
</evidence>
<dbReference type="Proteomes" id="UP000184016">
    <property type="component" value="Unassembled WGS sequence"/>
</dbReference>
<dbReference type="Pfam" id="PF01029">
    <property type="entry name" value="NusB"/>
    <property type="match status" value="1"/>
</dbReference>
<dbReference type="HAMAP" id="MF_00073">
    <property type="entry name" value="NusB"/>
    <property type="match status" value="1"/>
</dbReference>
<keyword evidence="2 6" id="KW-0889">Transcription antitermination</keyword>
<dbReference type="CDD" id="cd00619">
    <property type="entry name" value="Terminator_NusB"/>
    <property type="match status" value="1"/>
</dbReference>
<keyword evidence="5 6" id="KW-0804">Transcription</keyword>
<dbReference type="InterPro" id="IPR035926">
    <property type="entry name" value="NusB-like_sf"/>
</dbReference>
<accession>A0A1M6S4P8</accession>
<keyword evidence="4 6" id="KW-0805">Transcription regulation</keyword>
<dbReference type="GO" id="GO:0031564">
    <property type="term" value="P:transcription antitermination"/>
    <property type="evidence" value="ECO:0007669"/>
    <property type="project" value="UniProtKB-KW"/>
</dbReference>
<evidence type="ECO:0000256" key="5">
    <source>
        <dbReference type="ARBA" id="ARBA00023163"/>
    </source>
</evidence>
<gene>
    <name evidence="6" type="primary">nusB</name>
    <name evidence="8" type="ORF">SAMN05443507_11326</name>
</gene>
<keyword evidence="3 6" id="KW-0694">RNA-binding</keyword>
<dbReference type="STRING" id="1830138.SAMN05443507_11326"/>
<dbReference type="InterPro" id="IPR011605">
    <property type="entry name" value="NusB_fam"/>
</dbReference>
<evidence type="ECO:0000313" key="9">
    <source>
        <dbReference type="Proteomes" id="UP000184016"/>
    </source>
</evidence>
<dbReference type="InterPro" id="IPR006027">
    <property type="entry name" value="NusB_RsmB_TIM44"/>
</dbReference>
<dbReference type="PANTHER" id="PTHR11078">
    <property type="entry name" value="N UTILIZATION SUBSTANCE PROTEIN B-RELATED"/>
    <property type="match status" value="1"/>
</dbReference>
<protein>
    <recommendedName>
        <fullName evidence="6">Transcription antitermination protein NusB</fullName>
    </recommendedName>
    <alternativeName>
        <fullName evidence="6">Antitermination factor NusB</fullName>
    </alternativeName>
</protein>
<proteinExistence type="inferred from homology"/>
<evidence type="ECO:0000256" key="1">
    <source>
        <dbReference type="ARBA" id="ARBA00005952"/>
    </source>
</evidence>
<dbReference type="Gene3D" id="1.10.940.10">
    <property type="entry name" value="NusB-like"/>
    <property type="match status" value="1"/>
</dbReference>
<keyword evidence="9" id="KW-1185">Reference proteome</keyword>
<comment type="similarity">
    <text evidence="1 6">Belongs to the NusB family.</text>
</comment>
<reference evidence="9" key="1">
    <citation type="submission" date="2016-11" db="EMBL/GenBank/DDBJ databases">
        <authorList>
            <person name="Varghese N."/>
            <person name="Submissions S."/>
        </authorList>
    </citation>
    <scope>NUCLEOTIDE SEQUENCE [LARGE SCALE GENOMIC DNA]</scope>
    <source>
        <strain evidence="9">USBA-503</strain>
    </source>
</reference>
<comment type="function">
    <text evidence="6">Involved in transcription antitermination. Required for transcription of ribosomal RNA (rRNA) genes. Binds specifically to the boxA antiterminator sequence of the ribosomal RNA (rrn) operons.</text>
</comment>
<evidence type="ECO:0000256" key="6">
    <source>
        <dbReference type="HAMAP-Rule" id="MF_00073"/>
    </source>
</evidence>
<evidence type="ECO:0000256" key="2">
    <source>
        <dbReference type="ARBA" id="ARBA00022814"/>
    </source>
</evidence>
<name>A0A1M6S4P8_9BACL</name>
<dbReference type="PANTHER" id="PTHR11078:SF3">
    <property type="entry name" value="ANTITERMINATION NUSB DOMAIN-CONTAINING PROTEIN"/>
    <property type="match status" value="1"/>
</dbReference>
<dbReference type="GO" id="GO:0005829">
    <property type="term" value="C:cytosol"/>
    <property type="evidence" value="ECO:0007669"/>
    <property type="project" value="TreeGrafter"/>
</dbReference>
<dbReference type="GO" id="GO:0003723">
    <property type="term" value="F:RNA binding"/>
    <property type="evidence" value="ECO:0007669"/>
    <property type="project" value="UniProtKB-UniRule"/>
</dbReference>
<dbReference type="NCBIfam" id="TIGR01951">
    <property type="entry name" value="nusB"/>
    <property type="match status" value="1"/>
</dbReference>
<sequence>MTRHEARVIALQSLYQIEIGQAQTMQAIAYAVGETKVSDEEMQFIQQLVFGVVNHQQELDELLVRSLENWSLDRVGKVELCILRLSGYELVFDNTTEVRIVINEAVELGKEFGAENSGKFINGVLAKLVPAAEAMRS</sequence>
<dbReference type="GO" id="GO:0006353">
    <property type="term" value="P:DNA-templated transcription termination"/>
    <property type="evidence" value="ECO:0007669"/>
    <property type="project" value="UniProtKB-UniRule"/>
</dbReference>
<evidence type="ECO:0000256" key="3">
    <source>
        <dbReference type="ARBA" id="ARBA00022884"/>
    </source>
</evidence>
<feature type="domain" description="NusB/RsmB/TIM44" evidence="7">
    <location>
        <begin position="4"/>
        <end position="128"/>
    </location>
</feature>
<evidence type="ECO:0000259" key="7">
    <source>
        <dbReference type="Pfam" id="PF01029"/>
    </source>
</evidence>
<dbReference type="AlphaFoldDB" id="A0A1M6S4P8"/>
<organism evidence="8 9">
    <name type="scientific">Alicyclobacillus tolerans</name>
    <dbReference type="NCBI Taxonomy" id="90970"/>
    <lineage>
        <taxon>Bacteria</taxon>
        <taxon>Bacillati</taxon>
        <taxon>Bacillota</taxon>
        <taxon>Bacilli</taxon>
        <taxon>Bacillales</taxon>
        <taxon>Alicyclobacillaceae</taxon>
        <taxon>Alicyclobacillus</taxon>
    </lineage>
</organism>
<dbReference type="EMBL" id="FRAF01000013">
    <property type="protein sequence ID" value="SHK39666.1"/>
    <property type="molecule type" value="Genomic_DNA"/>
</dbReference>
<evidence type="ECO:0000256" key="4">
    <source>
        <dbReference type="ARBA" id="ARBA00023015"/>
    </source>
</evidence>
<dbReference type="OrthoDB" id="9811381at2"/>